<keyword evidence="1 3" id="KW-0732">Signal</keyword>
<dbReference type="InterPro" id="IPR050955">
    <property type="entry name" value="Plant_Biomass_Hydrol_Est"/>
</dbReference>
<keyword evidence="2" id="KW-0378">Hydrolase</keyword>
<dbReference type="NCBIfam" id="TIGR01840">
    <property type="entry name" value="esterase_phb"/>
    <property type="match status" value="1"/>
</dbReference>
<feature type="chain" id="PRO_5031037470" evidence="3">
    <location>
        <begin position="29"/>
        <end position="382"/>
    </location>
</feature>
<dbReference type="PROSITE" id="PS51257">
    <property type="entry name" value="PROKAR_LIPOPROTEIN"/>
    <property type="match status" value="1"/>
</dbReference>
<name>A0A7W4W6B3_9GAMM</name>
<evidence type="ECO:0000313" key="5">
    <source>
        <dbReference type="Proteomes" id="UP000537130"/>
    </source>
</evidence>
<evidence type="ECO:0000256" key="1">
    <source>
        <dbReference type="ARBA" id="ARBA00022729"/>
    </source>
</evidence>
<dbReference type="InterPro" id="IPR029058">
    <property type="entry name" value="AB_hydrolase_fold"/>
</dbReference>
<proteinExistence type="predicted"/>
<organism evidence="4 5">
    <name type="scientific">Litorivivens lipolytica</name>
    <dbReference type="NCBI Taxonomy" id="1524264"/>
    <lineage>
        <taxon>Bacteria</taxon>
        <taxon>Pseudomonadati</taxon>
        <taxon>Pseudomonadota</taxon>
        <taxon>Gammaproteobacteria</taxon>
        <taxon>Litorivivens</taxon>
    </lineage>
</organism>
<protein>
    <submittedName>
        <fullName evidence="4">Poly(Hydroxyalkanoate) depolymerase family esterase</fullName>
    </submittedName>
</protein>
<sequence>MRFANQQRGLRRLTVVLAALLLAGCNDSSTTSSNNLGSASFTQHRFSEEGLPERDYYLYVPSSLPANAPLVVYLHGCNQTAVQAAIGTRWNELAEQRGFVVVYPEQKNPNNDEDPAEQTDGHVSDGNGIYCWNWFRPEHQNRDSGEPAAIAGITREVLARSDLSINADQVFLSGMSAGGIMASVMGATYPDLYAAIGVVAGCGYAACGDASGSLAFQTMGEQARRLPVILFHGTADEIAPIAMGEDALQQWLGSNDWIDNGLPDNSVARTPAQTLQIGFDETVFAGVGEEGDTCIRNQNSPCLGGLFGLDSYPTTIERYVDAKGCPLIDFWIIHGLTHNYPGGNPEGNFVDPIGPDITRASYNFFLANPKNSIFERGLAVCQ</sequence>
<dbReference type="RefSeq" id="WP_183410451.1">
    <property type="nucleotide sequence ID" value="NZ_JACHWY010000002.1"/>
</dbReference>
<dbReference type="GO" id="GO:0016787">
    <property type="term" value="F:hydrolase activity"/>
    <property type="evidence" value="ECO:0007669"/>
    <property type="project" value="UniProtKB-KW"/>
</dbReference>
<dbReference type="Proteomes" id="UP000537130">
    <property type="component" value="Unassembled WGS sequence"/>
</dbReference>
<feature type="signal peptide" evidence="3">
    <location>
        <begin position="1"/>
        <end position="28"/>
    </location>
</feature>
<accession>A0A7W4W6B3</accession>
<evidence type="ECO:0000256" key="2">
    <source>
        <dbReference type="ARBA" id="ARBA00022801"/>
    </source>
</evidence>
<reference evidence="4 5" key="1">
    <citation type="submission" date="2020-08" db="EMBL/GenBank/DDBJ databases">
        <title>Genomic Encyclopedia of Type Strains, Phase III (KMG-III): the genomes of soil and plant-associated and newly described type strains.</title>
        <authorList>
            <person name="Whitman W."/>
        </authorList>
    </citation>
    <scope>NUCLEOTIDE SEQUENCE [LARGE SCALE GENOMIC DNA]</scope>
    <source>
        <strain evidence="4 5">CECT 8654</strain>
    </source>
</reference>
<dbReference type="PANTHER" id="PTHR43037:SF1">
    <property type="entry name" value="BLL1128 PROTEIN"/>
    <property type="match status" value="1"/>
</dbReference>
<dbReference type="SUPFAM" id="SSF53474">
    <property type="entry name" value="alpha/beta-Hydrolases"/>
    <property type="match status" value="1"/>
</dbReference>
<dbReference type="InterPro" id="IPR010126">
    <property type="entry name" value="Esterase_phb"/>
</dbReference>
<dbReference type="GO" id="GO:0005576">
    <property type="term" value="C:extracellular region"/>
    <property type="evidence" value="ECO:0007669"/>
    <property type="project" value="InterPro"/>
</dbReference>
<comment type="caution">
    <text evidence="4">The sequence shown here is derived from an EMBL/GenBank/DDBJ whole genome shotgun (WGS) entry which is preliminary data.</text>
</comment>
<dbReference type="PANTHER" id="PTHR43037">
    <property type="entry name" value="UNNAMED PRODUCT-RELATED"/>
    <property type="match status" value="1"/>
</dbReference>
<evidence type="ECO:0000256" key="3">
    <source>
        <dbReference type="SAM" id="SignalP"/>
    </source>
</evidence>
<dbReference type="Pfam" id="PF10503">
    <property type="entry name" value="Esterase_PHB"/>
    <property type="match status" value="1"/>
</dbReference>
<keyword evidence="5" id="KW-1185">Reference proteome</keyword>
<dbReference type="AlphaFoldDB" id="A0A7W4W6B3"/>
<dbReference type="Gene3D" id="3.40.50.1820">
    <property type="entry name" value="alpha/beta hydrolase"/>
    <property type="match status" value="1"/>
</dbReference>
<dbReference type="EMBL" id="JACHWY010000002">
    <property type="protein sequence ID" value="MBB3047684.1"/>
    <property type="molecule type" value="Genomic_DNA"/>
</dbReference>
<evidence type="ECO:0000313" key="4">
    <source>
        <dbReference type="EMBL" id="MBB3047684.1"/>
    </source>
</evidence>
<gene>
    <name evidence="4" type="ORF">FHR99_001950</name>
</gene>